<dbReference type="InterPro" id="IPR036908">
    <property type="entry name" value="RlpA-like_sf"/>
</dbReference>
<evidence type="ECO:0000256" key="2">
    <source>
        <dbReference type="ARBA" id="ARBA00023316"/>
    </source>
</evidence>
<dbReference type="RefSeq" id="WP_113889281.1">
    <property type="nucleotide sequence ID" value="NZ_QNRK01000010.1"/>
</dbReference>
<sequence>MRSLVLSCAIALSASCAPAAELGLASFYGAAGMTAAHRSLPMGTQVRVINLDNGRVLVVRIADRGPFIRGRIIDVSTAAAESLGFRSAGLAHVRIERVPPEPGDAGLRLAQAAAPASAPTSAAAICRYGADRLEHLQDDAGSGVGALSGDGPGCEHLRFPLFALAQQPDDLAPFAARGGAFLTETEAAASISVSALAEAPGRGEALRSGLLRFAQRSKGFAPAPLAAYGEAVPPETEAAADIPVNALAQVPERAAAVKGSASGCDAGASCERPKPGPASNPVLLFFARLRHAFD</sequence>
<evidence type="ECO:0000259" key="6">
    <source>
        <dbReference type="Pfam" id="PF03330"/>
    </source>
</evidence>
<dbReference type="EMBL" id="QNRK01000010">
    <property type="protein sequence ID" value="RBP14153.1"/>
    <property type="molecule type" value="Genomic_DNA"/>
</dbReference>
<dbReference type="Pfam" id="PF03330">
    <property type="entry name" value="DPBB_1"/>
    <property type="match status" value="1"/>
</dbReference>
<dbReference type="PROSITE" id="PS51257">
    <property type="entry name" value="PROKAR_LIPOPROTEIN"/>
    <property type="match status" value="1"/>
</dbReference>
<dbReference type="Gene3D" id="2.40.40.10">
    <property type="entry name" value="RlpA-like domain"/>
    <property type="match status" value="1"/>
</dbReference>
<dbReference type="InterPro" id="IPR034718">
    <property type="entry name" value="RlpA"/>
</dbReference>
<feature type="signal peptide" evidence="5">
    <location>
        <begin position="1"/>
        <end position="19"/>
    </location>
</feature>
<reference evidence="7 8" key="1">
    <citation type="submission" date="2018-06" db="EMBL/GenBank/DDBJ databases">
        <title>Genomic Encyclopedia of Type Strains, Phase IV (KMG-IV): sequencing the most valuable type-strain genomes for metagenomic binning, comparative biology and taxonomic classification.</title>
        <authorList>
            <person name="Goeker M."/>
        </authorList>
    </citation>
    <scope>NUCLEOTIDE SEQUENCE [LARGE SCALE GENOMIC DNA]</scope>
    <source>
        <strain evidence="7 8">DSM 24875</strain>
    </source>
</reference>
<comment type="similarity">
    <text evidence="3 4">Belongs to the RlpA family.</text>
</comment>
<comment type="function">
    <text evidence="3">Lytic transglycosylase with a strong preference for naked glycan strands that lack stem peptides.</text>
</comment>
<dbReference type="GO" id="GO:0000270">
    <property type="term" value="P:peptidoglycan metabolic process"/>
    <property type="evidence" value="ECO:0007669"/>
    <property type="project" value="UniProtKB-UniRule"/>
</dbReference>
<evidence type="ECO:0000256" key="5">
    <source>
        <dbReference type="SAM" id="SignalP"/>
    </source>
</evidence>
<dbReference type="OrthoDB" id="9779128at2"/>
<gene>
    <name evidence="3" type="primary">rlpA</name>
    <name evidence="7" type="ORF">DFR50_110179</name>
</gene>
<dbReference type="PANTHER" id="PTHR34183">
    <property type="entry name" value="ENDOLYTIC PEPTIDOGLYCAN TRANSGLYCOSYLASE RLPA"/>
    <property type="match status" value="1"/>
</dbReference>
<keyword evidence="3" id="KW-1003">Cell membrane</keyword>
<dbReference type="EC" id="4.2.2.-" evidence="3"/>
<feature type="chain" id="PRO_5017093850" description="Endolytic peptidoglycan transglycosylase RlpA" evidence="5">
    <location>
        <begin position="20"/>
        <end position="294"/>
    </location>
</feature>
<dbReference type="GO" id="GO:0005886">
    <property type="term" value="C:plasma membrane"/>
    <property type="evidence" value="ECO:0007669"/>
    <property type="project" value="UniProtKB-SubCell"/>
</dbReference>
<dbReference type="InterPro" id="IPR012997">
    <property type="entry name" value="RplA"/>
</dbReference>
<dbReference type="AlphaFoldDB" id="A0A366FHK0"/>
<keyword evidence="3" id="KW-0472">Membrane</keyword>
<dbReference type="GO" id="GO:0008932">
    <property type="term" value="F:lytic endotransglycosylase activity"/>
    <property type="evidence" value="ECO:0007669"/>
    <property type="project" value="UniProtKB-UniRule"/>
</dbReference>
<comment type="subcellular location">
    <subcellularLocation>
        <location evidence="3">Cell membrane</location>
        <topology evidence="3">Lipid-anchor</topology>
    </subcellularLocation>
</comment>
<evidence type="ECO:0000313" key="8">
    <source>
        <dbReference type="Proteomes" id="UP000253529"/>
    </source>
</evidence>
<keyword evidence="5" id="KW-0732">Signal</keyword>
<proteinExistence type="inferred from homology"/>
<accession>A0A366FHK0</accession>
<comment type="caution">
    <text evidence="7">The sequence shown here is derived from an EMBL/GenBank/DDBJ whole genome shotgun (WGS) entry which is preliminary data.</text>
</comment>
<name>A0A366FHK0_9HYPH</name>
<dbReference type="InterPro" id="IPR009009">
    <property type="entry name" value="RlpA-like_DPBB"/>
</dbReference>
<dbReference type="SUPFAM" id="SSF50685">
    <property type="entry name" value="Barwin-like endoglucanases"/>
    <property type="match status" value="1"/>
</dbReference>
<dbReference type="Proteomes" id="UP000253529">
    <property type="component" value="Unassembled WGS sequence"/>
</dbReference>
<keyword evidence="8" id="KW-1185">Reference proteome</keyword>
<keyword evidence="3 7" id="KW-0449">Lipoprotein</keyword>
<protein>
    <recommendedName>
        <fullName evidence="3">Endolytic peptidoglycan transglycosylase RlpA</fullName>
        <ecNumber evidence="3">4.2.2.-</ecNumber>
    </recommendedName>
</protein>
<keyword evidence="2 3" id="KW-0961">Cell wall biogenesis/degradation</keyword>
<organism evidence="7 8">
    <name type="scientific">Roseiarcus fermentans</name>
    <dbReference type="NCBI Taxonomy" id="1473586"/>
    <lineage>
        <taxon>Bacteria</taxon>
        <taxon>Pseudomonadati</taxon>
        <taxon>Pseudomonadota</taxon>
        <taxon>Alphaproteobacteria</taxon>
        <taxon>Hyphomicrobiales</taxon>
        <taxon>Roseiarcaceae</taxon>
        <taxon>Roseiarcus</taxon>
    </lineage>
</organism>
<dbReference type="NCBIfam" id="TIGR00413">
    <property type="entry name" value="rlpA"/>
    <property type="match status" value="1"/>
</dbReference>
<dbReference type="GO" id="GO:0071555">
    <property type="term" value="P:cell wall organization"/>
    <property type="evidence" value="ECO:0007669"/>
    <property type="project" value="UniProtKB-KW"/>
</dbReference>
<evidence type="ECO:0000256" key="1">
    <source>
        <dbReference type="ARBA" id="ARBA00023239"/>
    </source>
</evidence>
<keyword evidence="1 3" id="KW-0456">Lyase</keyword>
<dbReference type="HAMAP" id="MF_02071">
    <property type="entry name" value="RlpA"/>
    <property type="match status" value="1"/>
</dbReference>
<dbReference type="PANTHER" id="PTHR34183:SF8">
    <property type="entry name" value="ENDOLYTIC PEPTIDOGLYCAN TRANSGLYCOSYLASE RLPA-RELATED"/>
    <property type="match status" value="1"/>
</dbReference>
<dbReference type="CDD" id="cd22268">
    <property type="entry name" value="DPBB_RlpA-like"/>
    <property type="match status" value="1"/>
</dbReference>
<evidence type="ECO:0000313" key="7">
    <source>
        <dbReference type="EMBL" id="RBP14153.1"/>
    </source>
</evidence>
<evidence type="ECO:0000256" key="3">
    <source>
        <dbReference type="HAMAP-Rule" id="MF_02071"/>
    </source>
</evidence>
<feature type="domain" description="RlpA-like protein double-psi beta-barrel" evidence="6">
    <location>
        <begin position="28"/>
        <end position="95"/>
    </location>
</feature>
<evidence type="ECO:0000256" key="4">
    <source>
        <dbReference type="RuleBase" id="RU003495"/>
    </source>
</evidence>
<keyword evidence="3" id="KW-0564">Palmitate</keyword>